<gene>
    <name evidence="2" type="ORF">U0070_004966</name>
</gene>
<protein>
    <submittedName>
        <fullName evidence="2">Uncharacterized protein</fullName>
    </submittedName>
</protein>
<organism evidence="2 3">
    <name type="scientific">Myodes glareolus</name>
    <name type="common">Bank vole</name>
    <name type="synonym">Clethrionomys glareolus</name>
    <dbReference type="NCBI Taxonomy" id="447135"/>
    <lineage>
        <taxon>Eukaryota</taxon>
        <taxon>Metazoa</taxon>
        <taxon>Chordata</taxon>
        <taxon>Craniata</taxon>
        <taxon>Vertebrata</taxon>
        <taxon>Euteleostomi</taxon>
        <taxon>Mammalia</taxon>
        <taxon>Eutheria</taxon>
        <taxon>Euarchontoglires</taxon>
        <taxon>Glires</taxon>
        <taxon>Rodentia</taxon>
        <taxon>Myomorpha</taxon>
        <taxon>Muroidea</taxon>
        <taxon>Cricetidae</taxon>
        <taxon>Arvicolinae</taxon>
        <taxon>Myodes</taxon>
    </lineage>
</organism>
<proteinExistence type="predicted"/>
<evidence type="ECO:0000313" key="2">
    <source>
        <dbReference type="EMBL" id="KAK7833985.1"/>
    </source>
</evidence>
<name>A0AAW0K5J7_MYOGA</name>
<dbReference type="EMBL" id="JBBHLL010000005">
    <property type="protein sequence ID" value="KAK7833985.1"/>
    <property type="molecule type" value="Genomic_DNA"/>
</dbReference>
<dbReference type="AlphaFoldDB" id="A0AAW0K5J7"/>
<accession>A0AAW0K5J7</accession>
<evidence type="ECO:0000256" key="1">
    <source>
        <dbReference type="SAM" id="MobiDB-lite"/>
    </source>
</evidence>
<feature type="non-terminal residue" evidence="2">
    <location>
        <position position="1"/>
    </location>
</feature>
<feature type="region of interest" description="Disordered" evidence="1">
    <location>
        <begin position="134"/>
        <end position="156"/>
    </location>
</feature>
<dbReference type="Proteomes" id="UP001488838">
    <property type="component" value="Unassembled WGS sequence"/>
</dbReference>
<evidence type="ECO:0000313" key="3">
    <source>
        <dbReference type="Proteomes" id="UP001488838"/>
    </source>
</evidence>
<comment type="caution">
    <text evidence="2">The sequence shown here is derived from an EMBL/GenBank/DDBJ whole genome shotgun (WGS) entry which is preliminary data.</text>
</comment>
<reference evidence="2 3" key="1">
    <citation type="journal article" date="2023" name="bioRxiv">
        <title>Conserved and derived expression patterns and positive selection on dental genes reveal complex evolutionary context of ever-growing rodent molars.</title>
        <authorList>
            <person name="Calamari Z.T."/>
            <person name="Song A."/>
            <person name="Cohen E."/>
            <person name="Akter M."/>
            <person name="Roy R.D."/>
            <person name="Hallikas O."/>
            <person name="Christensen M.M."/>
            <person name="Li P."/>
            <person name="Marangoni P."/>
            <person name="Jernvall J."/>
            <person name="Klein O.D."/>
        </authorList>
    </citation>
    <scope>NUCLEOTIDE SEQUENCE [LARGE SCALE GENOMIC DNA]</scope>
    <source>
        <strain evidence="2">V071</strain>
    </source>
</reference>
<keyword evidence="3" id="KW-1185">Reference proteome</keyword>
<sequence length="169" mass="19321">LRESTWLEKLLLTLAVGVLTHGRVRLLFLSKGHSYPMDAKLSVLNLDILKKQMAWKHVSRMTENTVPLPLGPKDPLPCQQALHQDKKPRTKVLKTQSLLTAWVLHSNINRVLKKQPLRKPRSYRIYYVFGQDNEESQSKAPAADSKTHSLSSLRVSTAKPYPYQKEVLT</sequence>